<sequence length="325" mass="37783">MSDDDHSSTEETTLFSKLLIPDIFSEVLRYVKMRDRVNLRLCSHALEDAVARSDLHIDHCPDDDSIMRIDGDNEMFTVNLGSALIKCQFEDEELKKLILFRKRLFERAYCKYVHIANINYNIIPIARIKFLLCGSVFKKLSVTIRREEYNESVKDFIREQKVPMTLMVDFLLDDKTLLSIRPWSRISAFLWKDKLSDRTFLQLLKKNHKQLSIPFEISSAEAFLDIVKAIASCRKDQRIDFSYSVKSEIVDKFLLLIGLRRSANTIVNENCTEFALDVDDSTFVGSIQRAGRYKLIYQKNVNIRVSHHTVGVDDPFVVIDREPIM</sequence>
<evidence type="ECO:0000313" key="1">
    <source>
        <dbReference type="EnsemblMetazoa" id="PPA14326.1"/>
    </source>
</evidence>
<evidence type="ECO:0000313" key="2">
    <source>
        <dbReference type="Proteomes" id="UP000005239"/>
    </source>
</evidence>
<dbReference type="Proteomes" id="UP000005239">
    <property type="component" value="Unassembled WGS sequence"/>
</dbReference>
<dbReference type="SMART" id="SM00256">
    <property type="entry name" value="FBOX"/>
    <property type="match status" value="1"/>
</dbReference>
<reference evidence="1" key="2">
    <citation type="submission" date="2022-06" db="UniProtKB">
        <authorList>
            <consortium name="EnsemblMetazoa"/>
        </authorList>
    </citation>
    <scope>IDENTIFICATION</scope>
    <source>
        <strain evidence="1">PS312</strain>
    </source>
</reference>
<gene>
    <name evidence="1" type="primary">WBGene00103880</name>
</gene>
<reference evidence="2" key="1">
    <citation type="journal article" date="2008" name="Nat. Genet.">
        <title>The Pristionchus pacificus genome provides a unique perspective on nematode lifestyle and parasitism.</title>
        <authorList>
            <person name="Dieterich C."/>
            <person name="Clifton S.W."/>
            <person name="Schuster L.N."/>
            <person name="Chinwalla A."/>
            <person name="Delehaunty K."/>
            <person name="Dinkelacker I."/>
            <person name="Fulton L."/>
            <person name="Fulton R."/>
            <person name="Godfrey J."/>
            <person name="Minx P."/>
            <person name="Mitreva M."/>
            <person name="Roeseler W."/>
            <person name="Tian H."/>
            <person name="Witte H."/>
            <person name="Yang S.P."/>
            <person name="Wilson R.K."/>
            <person name="Sommer R.J."/>
        </authorList>
    </citation>
    <scope>NUCLEOTIDE SEQUENCE [LARGE SCALE GENOMIC DNA]</scope>
    <source>
        <strain evidence="2">PS312</strain>
    </source>
</reference>
<dbReference type="EnsemblMetazoa" id="PPA14326.1">
    <property type="protein sequence ID" value="PPA14326.1"/>
    <property type="gene ID" value="WBGene00103880"/>
</dbReference>
<protein>
    <submittedName>
        <fullName evidence="1">F-box domain-containing protein</fullName>
    </submittedName>
</protein>
<proteinExistence type="predicted"/>
<accession>A0A2A6C8T2</accession>
<accession>A0A8R1UA12</accession>
<name>A0A2A6C8T2_PRIPA</name>
<keyword evidence="2" id="KW-1185">Reference proteome</keyword>
<dbReference type="AlphaFoldDB" id="A0A2A6C8T2"/>
<organism evidence="1 2">
    <name type="scientific">Pristionchus pacificus</name>
    <name type="common">Parasitic nematode worm</name>
    <dbReference type="NCBI Taxonomy" id="54126"/>
    <lineage>
        <taxon>Eukaryota</taxon>
        <taxon>Metazoa</taxon>
        <taxon>Ecdysozoa</taxon>
        <taxon>Nematoda</taxon>
        <taxon>Chromadorea</taxon>
        <taxon>Rhabditida</taxon>
        <taxon>Rhabditina</taxon>
        <taxon>Diplogasteromorpha</taxon>
        <taxon>Diplogasteroidea</taxon>
        <taxon>Neodiplogasteridae</taxon>
        <taxon>Pristionchus</taxon>
    </lineage>
</organism>
<dbReference type="InterPro" id="IPR001810">
    <property type="entry name" value="F-box_dom"/>
</dbReference>